<feature type="transmembrane region" description="Helical" evidence="12">
    <location>
        <begin position="274"/>
        <end position="296"/>
    </location>
</feature>
<dbReference type="InterPro" id="IPR003968">
    <property type="entry name" value="K_chnl_volt-dep_Kv"/>
</dbReference>
<dbReference type="GO" id="GO:0001508">
    <property type="term" value="P:action potential"/>
    <property type="evidence" value="ECO:0007669"/>
    <property type="project" value="TreeGrafter"/>
</dbReference>
<evidence type="ECO:0000256" key="5">
    <source>
        <dbReference type="ARBA" id="ARBA00022826"/>
    </source>
</evidence>
<gene>
    <name evidence="15" type="primary">LOC111115407</name>
</gene>
<keyword evidence="10 12" id="KW-0472">Membrane</keyword>
<dbReference type="GO" id="GO:0051260">
    <property type="term" value="P:protein homooligomerization"/>
    <property type="evidence" value="ECO:0007669"/>
    <property type="project" value="InterPro"/>
</dbReference>
<dbReference type="Gene3D" id="1.10.287.70">
    <property type="match status" value="1"/>
</dbReference>
<dbReference type="Pfam" id="PF00520">
    <property type="entry name" value="Ion_trans"/>
    <property type="match status" value="1"/>
</dbReference>
<dbReference type="AlphaFoldDB" id="A0A8B8C416"/>
<accession>A0A8B8C416</accession>
<feature type="transmembrane region" description="Helical" evidence="12">
    <location>
        <begin position="317"/>
        <end position="338"/>
    </location>
</feature>
<keyword evidence="14" id="KW-1185">Reference proteome</keyword>
<dbReference type="InterPro" id="IPR003131">
    <property type="entry name" value="T1-type_BTB"/>
</dbReference>
<feature type="domain" description="BTB" evidence="13">
    <location>
        <begin position="2"/>
        <end position="69"/>
    </location>
</feature>
<dbReference type="KEGG" id="cvn:111115407"/>
<feature type="transmembrane region" description="Helical" evidence="12">
    <location>
        <begin position="377"/>
        <end position="406"/>
    </location>
</feature>
<feature type="transmembrane region" description="Helical" evidence="12">
    <location>
        <begin position="210"/>
        <end position="228"/>
    </location>
</feature>
<dbReference type="CDD" id="cd18317">
    <property type="entry name" value="BTB_POZ_Kv"/>
    <property type="match status" value="1"/>
</dbReference>
<dbReference type="SUPFAM" id="SSF81324">
    <property type="entry name" value="Voltage-gated potassium channels"/>
    <property type="match status" value="1"/>
</dbReference>
<dbReference type="GO" id="GO:0005249">
    <property type="term" value="F:voltage-gated potassium channel activity"/>
    <property type="evidence" value="ECO:0007669"/>
    <property type="project" value="InterPro"/>
</dbReference>
<evidence type="ECO:0000313" key="15">
    <source>
        <dbReference type="RefSeq" id="XP_022309834.1"/>
    </source>
</evidence>
<dbReference type="OrthoDB" id="296522at2759"/>
<evidence type="ECO:0000256" key="8">
    <source>
        <dbReference type="ARBA" id="ARBA00022989"/>
    </source>
</evidence>
<evidence type="ECO:0000256" key="1">
    <source>
        <dbReference type="ARBA" id="ARBA00004141"/>
    </source>
</evidence>
<dbReference type="GO" id="GO:0008076">
    <property type="term" value="C:voltage-gated potassium channel complex"/>
    <property type="evidence" value="ECO:0007669"/>
    <property type="project" value="InterPro"/>
</dbReference>
<dbReference type="Gene3D" id="3.30.710.10">
    <property type="entry name" value="Potassium Channel Kv1.1, Chain A"/>
    <property type="match status" value="1"/>
</dbReference>
<keyword evidence="4 12" id="KW-0812">Transmembrane</keyword>
<evidence type="ECO:0000256" key="3">
    <source>
        <dbReference type="ARBA" id="ARBA00022538"/>
    </source>
</evidence>
<feature type="transmembrane region" description="Helical" evidence="12">
    <location>
        <begin position="157"/>
        <end position="176"/>
    </location>
</feature>
<keyword evidence="3" id="KW-0633">Potassium transport</keyword>
<protein>
    <submittedName>
        <fullName evidence="15">Potassium voltage-gated channel subfamily B member 1-like isoform X1</fullName>
    </submittedName>
</protein>
<dbReference type="InterPro" id="IPR011333">
    <property type="entry name" value="SKP1/BTB/POZ_sf"/>
</dbReference>
<organism evidence="14 15">
    <name type="scientific">Crassostrea virginica</name>
    <name type="common">Eastern oyster</name>
    <dbReference type="NCBI Taxonomy" id="6565"/>
    <lineage>
        <taxon>Eukaryota</taxon>
        <taxon>Metazoa</taxon>
        <taxon>Spiralia</taxon>
        <taxon>Lophotrochozoa</taxon>
        <taxon>Mollusca</taxon>
        <taxon>Bivalvia</taxon>
        <taxon>Autobranchia</taxon>
        <taxon>Pteriomorphia</taxon>
        <taxon>Ostreida</taxon>
        <taxon>Ostreoidea</taxon>
        <taxon>Ostreidae</taxon>
        <taxon>Crassostrea</taxon>
    </lineage>
</organism>
<evidence type="ECO:0000256" key="12">
    <source>
        <dbReference type="SAM" id="Phobius"/>
    </source>
</evidence>
<dbReference type="InterPro" id="IPR027359">
    <property type="entry name" value="Volt_channel_dom_sf"/>
</dbReference>
<keyword evidence="2" id="KW-0813">Transport</keyword>
<evidence type="ECO:0000313" key="14">
    <source>
        <dbReference type="Proteomes" id="UP000694844"/>
    </source>
</evidence>
<keyword evidence="7" id="KW-0630">Potassium</keyword>
<dbReference type="InterPro" id="IPR000210">
    <property type="entry name" value="BTB/POZ_dom"/>
</dbReference>
<dbReference type="PRINTS" id="PR00169">
    <property type="entry name" value="KCHANNEL"/>
</dbReference>
<dbReference type="PROSITE" id="PS50097">
    <property type="entry name" value="BTB"/>
    <property type="match status" value="1"/>
</dbReference>
<name>A0A8B8C416_CRAVI</name>
<dbReference type="GeneID" id="111115407"/>
<dbReference type="PANTHER" id="PTHR11537">
    <property type="entry name" value="VOLTAGE-GATED POTASSIUM CHANNEL"/>
    <property type="match status" value="1"/>
</dbReference>
<dbReference type="Gene3D" id="1.20.120.350">
    <property type="entry name" value="Voltage-gated potassium channels. Chain C"/>
    <property type="match status" value="1"/>
</dbReference>
<evidence type="ECO:0000256" key="7">
    <source>
        <dbReference type="ARBA" id="ARBA00022958"/>
    </source>
</evidence>
<reference evidence="15" key="1">
    <citation type="submission" date="2025-08" db="UniProtKB">
        <authorList>
            <consortium name="RefSeq"/>
        </authorList>
    </citation>
    <scope>IDENTIFICATION</scope>
    <source>
        <tissue evidence="15">Whole sample</tissue>
    </source>
</reference>
<dbReference type="PRINTS" id="PR01498">
    <property type="entry name" value="SHAWCHANNEL"/>
</dbReference>
<feature type="transmembrane region" description="Helical" evidence="12">
    <location>
        <begin position="240"/>
        <end position="259"/>
    </location>
</feature>
<proteinExistence type="predicted"/>
<sequence length="451" mass="52105">MADVNLNVGGTIFQTTAQTLTKFPDTKLGSLKKNFSMDNSPTTFFFDRNPDVFNSILDLYRTGELHFPSYFCGATIRNELKFWQIDKTYVSECCLESLYRYDDEMGILSEIKSLQERKVLDIPEDECREGCPRDFLWRLLQYPETSRKASVREKKDTVFSVVYLFMVLLSTSILFISTDPDLRQPIGSTENATSSNDKTLMYTHTSVPTSIWIIDISCGIFFTLEFFIRVMVTPQRWRHFFCCPLNVVDVIVITAFWMFNCMVHVGPVFLHRKTFSFLVMILASARLLQLCRFYRFMCRFSSFDVINLAARASVGKFGILIALFTLSNLFFGYLIYYVEFDQRDSFNNAFVGFWWAVVTMTTVGYGDIVPTFFLGRVVAMLCALTGILILAMPIAIVTSNFTLYYAKLKQYTMHRKESKQKENCKKKEKKKKKNLCKTVSPISVLSVKPIR</sequence>
<dbReference type="SMART" id="SM00225">
    <property type="entry name" value="BTB"/>
    <property type="match status" value="1"/>
</dbReference>
<dbReference type="SUPFAM" id="SSF54695">
    <property type="entry name" value="POZ domain"/>
    <property type="match status" value="1"/>
</dbReference>
<dbReference type="PANTHER" id="PTHR11537:SF254">
    <property type="entry name" value="POTASSIUM VOLTAGE-GATED CHANNEL PROTEIN SHAB"/>
    <property type="match status" value="1"/>
</dbReference>
<evidence type="ECO:0000256" key="11">
    <source>
        <dbReference type="ARBA" id="ARBA00023303"/>
    </source>
</evidence>
<dbReference type="InterPro" id="IPR003974">
    <property type="entry name" value="K_chnl_volt-dep_Kv3"/>
</dbReference>
<keyword evidence="11" id="KW-0407">Ion channel</keyword>
<evidence type="ECO:0000256" key="10">
    <source>
        <dbReference type="ARBA" id="ARBA00023136"/>
    </source>
</evidence>
<keyword evidence="5" id="KW-0631">Potassium channel</keyword>
<keyword evidence="8 12" id="KW-1133">Transmembrane helix</keyword>
<keyword evidence="9" id="KW-0406">Ion transport</keyword>
<keyword evidence="6" id="KW-0851">Voltage-gated channel</keyword>
<comment type="subcellular location">
    <subcellularLocation>
        <location evidence="1">Membrane</location>
        <topology evidence="1">Multi-pass membrane protein</topology>
    </subcellularLocation>
</comment>
<evidence type="ECO:0000256" key="6">
    <source>
        <dbReference type="ARBA" id="ARBA00022882"/>
    </source>
</evidence>
<dbReference type="Pfam" id="PF02214">
    <property type="entry name" value="BTB_2"/>
    <property type="match status" value="1"/>
</dbReference>
<evidence type="ECO:0000256" key="9">
    <source>
        <dbReference type="ARBA" id="ARBA00023065"/>
    </source>
</evidence>
<evidence type="ECO:0000259" key="13">
    <source>
        <dbReference type="PROSITE" id="PS50097"/>
    </source>
</evidence>
<dbReference type="PRINTS" id="PR01491">
    <property type="entry name" value="KVCHANNEL"/>
</dbReference>
<dbReference type="InterPro" id="IPR005821">
    <property type="entry name" value="Ion_trans_dom"/>
</dbReference>
<evidence type="ECO:0000256" key="2">
    <source>
        <dbReference type="ARBA" id="ARBA00022448"/>
    </source>
</evidence>
<dbReference type="RefSeq" id="XP_022309834.1">
    <property type="nucleotide sequence ID" value="XM_022454126.1"/>
</dbReference>
<evidence type="ECO:0000256" key="4">
    <source>
        <dbReference type="ARBA" id="ARBA00022692"/>
    </source>
</evidence>
<dbReference type="Proteomes" id="UP000694844">
    <property type="component" value="Chromosome 9"/>
</dbReference>
<dbReference type="InterPro" id="IPR028325">
    <property type="entry name" value="VG_K_chnl"/>
</dbReference>